<evidence type="ECO:0000313" key="2">
    <source>
        <dbReference type="Proteomes" id="UP000006038"/>
    </source>
</evidence>
<sequence length="86" mass="9814">MDVRLWVIKQETLMAPFDYNKKMLRQRNRCQLCTASLVPRNVCATPVFEIPVKTGCELNRSGTLDPVHHVSSLFRLMASGSINCYI</sequence>
<dbReference type="EnsemblPlants" id="OB10G16620.1">
    <property type="protein sequence ID" value="OB10G16620.1"/>
    <property type="gene ID" value="OB10G16620"/>
</dbReference>
<proteinExistence type="predicted"/>
<dbReference type="Proteomes" id="UP000006038">
    <property type="component" value="Chromosome 10"/>
</dbReference>
<dbReference type="AlphaFoldDB" id="J3N2B4"/>
<dbReference type="HOGENOM" id="CLU_2501516_0_0_1"/>
<reference evidence="1" key="1">
    <citation type="journal article" date="2013" name="Nat. Commun.">
        <title>Whole-genome sequencing of Oryza brachyantha reveals mechanisms underlying Oryza genome evolution.</title>
        <authorList>
            <person name="Chen J."/>
            <person name="Huang Q."/>
            <person name="Gao D."/>
            <person name="Wang J."/>
            <person name="Lang Y."/>
            <person name="Liu T."/>
            <person name="Li B."/>
            <person name="Bai Z."/>
            <person name="Luis Goicoechea J."/>
            <person name="Liang C."/>
            <person name="Chen C."/>
            <person name="Zhang W."/>
            <person name="Sun S."/>
            <person name="Liao Y."/>
            <person name="Zhang X."/>
            <person name="Yang L."/>
            <person name="Song C."/>
            <person name="Wang M."/>
            <person name="Shi J."/>
            <person name="Liu G."/>
            <person name="Liu J."/>
            <person name="Zhou H."/>
            <person name="Zhou W."/>
            <person name="Yu Q."/>
            <person name="An N."/>
            <person name="Chen Y."/>
            <person name="Cai Q."/>
            <person name="Wang B."/>
            <person name="Liu B."/>
            <person name="Min J."/>
            <person name="Huang Y."/>
            <person name="Wu H."/>
            <person name="Li Z."/>
            <person name="Zhang Y."/>
            <person name="Yin Y."/>
            <person name="Song W."/>
            <person name="Jiang J."/>
            <person name="Jackson S.A."/>
            <person name="Wing R.A."/>
            <person name="Wang J."/>
            <person name="Chen M."/>
        </authorList>
    </citation>
    <scope>NUCLEOTIDE SEQUENCE [LARGE SCALE GENOMIC DNA]</scope>
    <source>
        <strain evidence="1">cv. IRGC 101232</strain>
    </source>
</reference>
<dbReference type="Gramene" id="OB10G16620.1">
    <property type="protein sequence ID" value="OB10G16620.1"/>
    <property type="gene ID" value="OB10G16620"/>
</dbReference>
<reference evidence="1" key="2">
    <citation type="submission" date="2013-04" db="UniProtKB">
        <authorList>
            <consortium name="EnsemblPlants"/>
        </authorList>
    </citation>
    <scope>IDENTIFICATION</scope>
</reference>
<name>J3N2B4_ORYBR</name>
<accession>J3N2B4</accession>
<organism evidence="1">
    <name type="scientific">Oryza brachyantha</name>
    <name type="common">malo sina</name>
    <dbReference type="NCBI Taxonomy" id="4533"/>
    <lineage>
        <taxon>Eukaryota</taxon>
        <taxon>Viridiplantae</taxon>
        <taxon>Streptophyta</taxon>
        <taxon>Embryophyta</taxon>
        <taxon>Tracheophyta</taxon>
        <taxon>Spermatophyta</taxon>
        <taxon>Magnoliopsida</taxon>
        <taxon>Liliopsida</taxon>
        <taxon>Poales</taxon>
        <taxon>Poaceae</taxon>
        <taxon>BOP clade</taxon>
        <taxon>Oryzoideae</taxon>
        <taxon>Oryzeae</taxon>
        <taxon>Oryzinae</taxon>
        <taxon>Oryza</taxon>
    </lineage>
</organism>
<keyword evidence="2" id="KW-1185">Reference proteome</keyword>
<protein>
    <submittedName>
        <fullName evidence="1">Uncharacterized protein</fullName>
    </submittedName>
</protein>
<evidence type="ECO:0000313" key="1">
    <source>
        <dbReference type="EnsemblPlants" id="OB10G16620.1"/>
    </source>
</evidence>